<dbReference type="Pfam" id="PF00561">
    <property type="entry name" value="Abhydrolase_1"/>
    <property type="match status" value="1"/>
</dbReference>
<name>A0A7I7X7H5_9MYCO</name>
<protein>
    <recommendedName>
        <fullName evidence="2">AB hydrolase-1 domain-containing protein</fullName>
    </recommendedName>
</protein>
<dbReference type="Proteomes" id="UP000466517">
    <property type="component" value="Chromosome"/>
</dbReference>
<dbReference type="GO" id="GO:0016020">
    <property type="term" value="C:membrane"/>
    <property type="evidence" value="ECO:0007669"/>
    <property type="project" value="TreeGrafter"/>
</dbReference>
<dbReference type="AlphaFoldDB" id="A0A7I7X7H5"/>
<reference evidence="3 4" key="1">
    <citation type="journal article" date="2019" name="Emerg. Microbes Infect.">
        <title>Comprehensive subspecies identification of 175 nontuberculous mycobacteria species based on 7547 genomic profiles.</title>
        <authorList>
            <person name="Matsumoto Y."/>
            <person name="Kinjo T."/>
            <person name="Motooka D."/>
            <person name="Nabeya D."/>
            <person name="Jung N."/>
            <person name="Uechi K."/>
            <person name="Horii T."/>
            <person name="Iida T."/>
            <person name="Fujita J."/>
            <person name="Nakamura S."/>
        </authorList>
    </citation>
    <scope>NUCLEOTIDE SEQUENCE [LARGE SCALE GENOMIC DNA]</scope>
    <source>
        <strain evidence="3 4">JCM 13574</strain>
    </source>
</reference>
<gene>
    <name evidence="3" type="ORF">MMAD_00940</name>
</gene>
<dbReference type="EMBL" id="AP022610">
    <property type="protein sequence ID" value="BBZ25799.1"/>
    <property type="molecule type" value="Genomic_DNA"/>
</dbReference>
<sequence>MTPHVDMVIAGATSIETYVDGDGPAIVLLPSYGRDGGNDFDALAATLARAGYRVLRPQPRGVAGSSGPMTAVRFDDMARDVAAVIAALADGPAVVLGHAFGNFVARATAVHYADQVACVILAAASGKTIAPEVDSAPMRAADPTLSEGERLAALRLAFFAPGHDASQWLTGWYPETLAMQVDCVRHADVNRYWGAGNAPIFEIIAALDPFHQRAEWGDLRHRYGSRVTTTVIADASHALFPEQPTAIADAITKYLAQHHTFGRL</sequence>
<evidence type="ECO:0000256" key="1">
    <source>
        <dbReference type="ARBA" id="ARBA00022801"/>
    </source>
</evidence>
<evidence type="ECO:0000313" key="4">
    <source>
        <dbReference type="Proteomes" id="UP000466517"/>
    </source>
</evidence>
<dbReference type="GO" id="GO:0016787">
    <property type="term" value="F:hydrolase activity"/>
    <property type="evidence" value="ECO:0007669"/>
    <property type="project" value="UniProtKB-KW"/>
</dbReference>
<feature type="domain" description="AB hydrolase-1" evidence="2">
    <location>
        <begin position="24"/>
        <end position="172"/>
    </location>
</feature>
<dbReference type="PANTHER" id="PTHR43798">
    <property type="entry name" value="MONOACYLGLYCEROL LIPASE"/>
    <property type="match status" value="1"/>
</dbReference>
<proteinExistence type="predicted"/>
<evidence type="ECO:0000313" key="3">
    <source>
        <dbReference type="EMBL" id="BBZ25799.1"/>
    </source>
</evidence>
<dbReference type="PANTHER" id="PTHR43798:SF31">
    <property type="entry name" value="AB HYDROLASE SUPERFAMILY PROTEIN YCLE"/>
    <property type="match status" value="1"/>
</dbReference>
<organism evidence="3 4">
    <name type="scientific">Mycolicibacterium madagascariense</name>
    <dbReference type="NCBI Taxonomy" id="212765"/>
    <lineage>
        <taxon>Bacteria</taxon>
        <taxon>Bacillati</taxon>
        <taxon>Actinomycetota</taxon>
        <taxon>Actinomycetes</taxon>
        <taxon>Mycobacteriales</taxon>
        <taxon>Mycobacteriaceae</taxon>
        <taxon>Mycolicibacterium</taxon>
    </lineage>
</organism>
<accession>A0A7I7X7H5</accession>
<evidence type="ECO:0000259" key="2">
    <source>
        <dbReference type="Pfam" id="PF00561"/>
    </source>
</evidence>
<keyword evidence="4" id="KW-1185">Reference proteome</keyword>
<dbReference type="InterPro" id="IPR050266">
    <property type="entry name" value="AB_hydrolase_sf"/>
</dbReference>
<keyword evidence="1" id="KW-0378">Hydrolase</keyword>
<dbReference type="Gene3D" id="3.40.50.1820">
    <property type="entry name" value="alpha/beta hydrolase"/>
    <property type="match status" value="1"/>
</dbReference>
<dbReference type="InterPro" id="IPR000073">
    <property type="entry name" value="AB_hydrolase_1"/>
</dbReference>
<dbReference type="InterPro" id="IPR029058">
    <property type="entry name" value="AB_hydrolase_fold"/>
</dbReference>
<dbReference type="SUPFAM" id="SSF53474">
    <property type="entry name" value="alpha/beta-Hydrolases"/>
    <property type="match status" value="1"/>
</dbReference>
<dbReference type="KEGG" id="mmag:MMAD_00940"/>